<dbReference type="EMBL" id="JAGYPN010000001">
    <property type="protein sequence ID" value="MBS4221793.1"/>
    <property type="molecule type" value="Genomic_DNA"/>
</dbReference>
<dbReference type="AlphaFoldDB" id="A0A942UN72"/>
<dbReference type="Proteomes" id="UP000676456">
    <property type="component" value="Unassembled WGS sequence"/>
</dbReference>
<comment type="caution">
    <text evidence="1">The sequence shown here is derived from an EMBL/GenBank/DDBJ whole genome shotgun (WGS) entry which is preliminary data.</text>
</comment>
<organism evidence="1 2">
    <name type="scientific">Lederbergia citrea</name>
    <dbReference type="NCBI Taxonomy" id="2833581"/>
    <lineage>
        <taxon>Bacteria</taxon>
        <taxon>Bacillati</taxon>
        <taxon>Bacillota</taxon>
        <taxon>Bacilli</taxon>
        <taxon>Bacillales</taxon>
        <taxon>Bacillaceae</taxon>
        <taxon>Lederbergia</taxon>
    </lineage>
</organism>
<name>A0A942UN72_9BACI</name>
<evidence type="ECO:0000313" key="2">
    <source>
        <dbReference type="Proteomes" id="UP000676456"/>
    </source>
</evidence>
<dbReference type="RefSeq" id="WP_213096789.1">
    <property type="nucleotide sequence ID" value="NZ_JAGYPN010000001.1"/>
</dbReference>
<keyword evidence="2" id="KW-1185">Reference proteome</keyword>
<proteinExistence type="predicted"/>
<accession>A0A942UN72</accession>
<evidence type="ECO:0000313" key="1">
    <source>
        <dbReference type="EMBL" id="MBS4221793.1"/>
    </source>
</evidence>
<gene>
    <name evidence="1" type="ORF">KHA91_03350</name>
</gene>
<protein>
    <submittedName>
        <fullName evidence="1">Uncharacterized protein</fullName>
    </submittedName>
</protein>
<sequence>MKFRIKIYSAEGNELEIENKIIGDILFVSEQAIELFINAIGSSLPPNFKYKVFYEKGAEK</sequence>
<reference evidence="1 2" key="1">
    <citation type="submission" date="2021-05" db="EMBL/GenBank/DDBJ databases">
        <title>Novel Bacillus species.</title>
        <authorList>
            <person name="Liu G."/>
        </authorList>
    </citation>
    <scope>NUCLEOTIDE SEQUENCE [LARGE SCALE GENOMIC DNA]</scope>
    <source>
        <strain evidence="1 2">FJAT-49682</strain>
    </source>
</reference>